<comment type="caution">
    <text evidence="2">The sequence shown here is derived from an EMBL/GenBank/DDBJ whole genome shotgun (WGS) entry which is preliminary data.</text>
</comment>
<dbReference type="AlphaFoldDB" id="A0A2C6BQP7"/>
<feature type="region of interest" description="Disordered" evidence="1">
    <location>
        <begin position="355"/>
        <end position="428"/>
    </location>
</feature>
<sequence>MHEHTFYKISDSLDINILKDSNELNKIKNVYTLEDKKIKKPILKEKEYQNIIYMLATTSDKKINYRKYDDEYVIEMSDSGSYMTPYNKPVLKNHNDWSGEPLGRVLDSFAIDHKTLSYKSPYNSELPEDVIEFFKKNDCFKDGKTSIILKCFVDNNTMEKIKNGYYLTVSQGITCSDMICNICGESFFKCSHYAGSTYKVNDIETECIPKAIGPFIAEEISIVNIPANDTSIIYVPEKKEEPNSVSASDNKNIQNKAQIDNQENQCKDSKNNNNIKDNKGGSTMLKDLLRKSLLKDMKNVWTLKDEMSEKIETFFNSLEEEKIEDFISIINILQDSTNEKIKVIEDSVTELKPYSATGTLEQTEETNGQVKDNQNQTPEQKLENDNKQQNQQEQTVSDNKNPDENKLQDSAVITNKENVENEIKDYKDKLKDSNSQALKENDEVMAMLLNN</sequence>
<evidence type="ECO:0000313" key="3">
    <source>
        <dbReference type="Proteomes" id="UP000224182"/>
    </source>
</evidence>
<gene>
    <name evidence="2" type="ORF">CBG54_05680</name>
</gene>
<proteinExistence type="predicted"/>
<accession>A0A2C6BQP7</accession>
<organism evidence="2 3">
    <name type="scientific">Fusobacterium nucleatum subsp. polymorphum</name>
    <name type="common">Fusobacterium polymorphum</name>
    <dbReference type="NCBI Taxonomy" id="76857"/>
    <lineage>
        <taxon>Bacteria</taxon>
        <taxon>Fusobacteriati</taxon>
        <taxon>Fusobacteriota</taxon>
        <taxon>Fusobacteriia</taxon>
        <taxon>Fusobacteriales</taxon>
        <taxon>Fusobacteriaceae</taxon>
        <taxon>Fusobacterium</taxon>
    </lineage>
</organism>
<feature type="compositionally biased region" description="Polar residues" evidence="1">
    <location>
        <begin position="356"/>
        <end position="378"/>
    </location>
</feature>
<feature type="region of interest" description="Disordered" evidence="1">
    <location>
        <begin position="242"/>
        <end position="282"/>
    </location>
</feature>
<feature type="compositionally biased region" description="Polar residues" evidence="1">
    <location>
        <begin position="243"/>
        <end position="264"/>
    </location>
</feature>
<dbReference type="EMBL" id="NIRN01000001">
    <property type="protein sequence ID" value="PHI06553.1"/>
    <property type="molecule type" value="Genomic_DNA"/>
</dbReference>
<feature type="compositionally biased region" description="Low complexity" evidence="1">
    <location>
        <begin position="271"/>
        <end position="282"/>
    </location>
</feature>
<feature type="compositionally biased region" description="Basic and acidic residues" evidence="1">
    <location>
        <begin position="417"/>
        <end position="428"/>
    </location>
</feature>
<protein>
    <submittedName>
        <fullName evidence="2">Uncharacterized protein</fullName>
    </submittedName>
</protein>
<evidence type="ECO:0000256" key="1">
    <source>
        <dbReference type="SAM" id="MobiDB-lite"/>
    </source>
</evidence>
<reference evidence="2 3" key="1">
    <citation type="submission" date="2017-06" db="EMBL/GenBank/DDBJ databases">
        <title>Draft genome sequence of Fusobacterium nucleatum subsp. polymorphum KCOM 1271 (=ChDC F305).</title>
        <authorList>
            <person name="Kook J.-K."/>
            <person name="Park S.-N."/>
            <person name="Lim Y.K."/>
            <person name="Roh H."/>
        </authorList>
    </citation>
    <scope>NUCLEOTIDE SEQUENCE [LARGE SCALE GENOMIC DNA]</scope>
    <source>
        <strain evidence="3">KCOM 1271 (ChDC F305)</strain>
    </source>
</reference>
<name>A0A2C6BQP7_FUSNP</name>
<evidence type="ECO:0000313" key="2">
    <source>
        <dbReference type="EMBL" id="PHI06553.1"/>
    </source>
</evidence>
<dbReference type="RefSeq" id="WP_098974242.1">
    <property type="nucleotide sequence ID" value="NZ_CP077115.1"/>
</dbReference>
<dbReference type="Proteomes" id="UP000224182">
    <property type="component" value="Unassembled WGS sequence"/>
</dbReference>